<name>A0ABV6XQ42_9ACTN</name>
<reference evidence="3 4" key="1">
    <citation type="submission" date="2024-06" db="EMBL/GenBank/DDBJ databases">
        <authorList>
            <person name="Lee S.D."/>
        </authorList>
    </citation>
    <scope>NUCLEOTIDE SEQUENCE [LARGE SCALE GENOMIC DNA]</scope>
    <source>
        <strain evidence="3 4">N1-10</strain>
    </source>
</reference>
<comment type="caution">
    <text evidence="3">The sequence shown here is derived from an EMBL/GenBank/DDBJ whole genome shotgun (WGS) entry which is preliminary data.</text>
</comment>
<feature type="compositionally biased region" description="Low complexity" evidence="1">
    <location>
        <begin position="33"/>
        <end position="61"/>
    </location>
</feature>
<feature type="domain" description="Transglycosylase SLT" evidence="2">
    <location>
        <begin position="83"/>
        <end position="198"/>
    </location>
</feature>
<dbReference type="InterPro" id="IPR008258">
    <property type="entry name" value="Transglycosylase_SLT_dom_1"/>
</dbReference>
<evidence type="ECO:0000313" key="3">
    <source>
        <dbReference type="EMBL" id="MFC1440356.1"/>
    </source>
</evidence>
<organism evidence="3 4">
    <name type="scientific">Streptacidiphilus jeojiensis</name>
    <dbReference type="NCBI Taxonomy" id="3229225"/>
    <lineage>
        <taxon>Bacteria</taxon>
        <taxon>Bacillati</taxon>
        <taxon>Actinomycetota</taxon>
        <taxon>Actinomycetes</taxon>
        <taxon>Kitasatosporales</taxon>
        <taxon>Streptomycetaceae</taxon>
        <taxon>Streptacidiphilus</taxon>
    </lineage>
</organism>
<dbReference type="RefSeq" id="WP_380565864.1">
    <property type="nucleotide sequence ID" value="NZ_JBEUKS010000006.1"/>
</dbReference>
<evidence type="ECO:0000313" key="4">
    <source>
        <dbReference type="Proteomes" id="UP001592581"/>
    </source>
</evidence>
<dbReference type="Pfam" id="PF01464">
    <property type="entry name" value="SLT"/>
    <property type="match status" value="1"/>
</dbReference>
<protein>
    <submittedName>
        <fullName evidence="3">Transglycosylase SLT domain-containing protein</fullName>
    </submittedName>
</protein>
<evidence type="ECO:0000259" key="2">
    <source>
        <dbReference type="Pfam" id="PF01464"/>
    </source>
</evidence>
<dbReference type="SUPFAM" id="SSF53955">
    <property type="entry name" value="Lysozyme-like"/>
    <property type="match status" value="1"/>
</dbReference>
<dbReference type="Proteomes" id="UP001592581">
    <property type="component" value="Unassembled WGS sequence"/>
</dbReference>
<dbReference type="InterPro" id="IPR023346">
    <property type="entry name" value="Lysozyme-like_dom_sf"/>
</dbReference>
<proteinExistence type="predicted"/>
<feature type="region of interest" description="Disordered" evidence="1">
    <location>
        <begin position="32"/>
        <end position="65"/>
    </location>
</feature>
<dbReference type="Gene3D" id="1.10.530.10">
    <property type="match status" value="1"/>
</dbReference>
<evidence type="ECO:0000256" key="1">
    <source>
        <dbReference type="SAM" id="MobiDB-lite"/>
    </source>
</evidence>
<sequence length="233" mass="24982">MPGEQRKSRWGWFLVLAAVVVIGWIARPGGHDSGTAAAAPSQSSTGSASRSAVAPSASASAPETGVVQPYDPAHYAADTVRYGRQAGIDPQLLMAILYNESYKPHDAASERAWQKLKPGASFGIANMHEAAFDETKRGRSFADRSWTELPDHPDLAIEAEAWFLHDLRTQLPAQHTGSLTQDELLALGYNTGASNMRAFARGVKLGSMAQSYLDTLRQNWDKAGRAVASATSG</sequence>
<gene>
    <name evidence="3" type="ORF">ABUW04_19055</name>
</gene>
<accession>A0ABV6XQ42</accession>
<keyword evidence="4" id="KW-1185">Reference proteome</keyword>
<dbReference type="EMBL" id="JBEUKS010000006">
    <property type="protein sequence ID" value="MFC1440356.1"/>
    <property type="molecule type" value="Genomic_DNA"/>
</dbReference>